<dbReference type="PANTHER" id="PTHR47431">
    <property type="entry name" value="ZN(II)2CYS6 TRANSCRIPTION FACTOR (EUROFUNG)-RELATED"/>
    <property type="match status" value="1"/>
</dbReference>
<evidence type="ECO:0000256" key="1">
    <source>
        <dbReference type="ARBA" id="ARBA00022723"/>
    </source>
</evidence>
<dbReference type="Pfam" id="PF04082">
    <property type="entry name" value="Fungal_trans"/>
    <property type="match status" value="1"/>
</dbReference>
<dbReference type="CDD" id="cd12148">
    <property type="entry name" value="fungal_TF_MHR"/>
    <property type="match status" value="1"/>
</dbReference>
<dbReference type="AlphaFoldDB" id="A0A3D8QWQ8"/>
<dbReference type="Proteomes" id="UP000256645">
    <property type="component" value="Unassembled WGS sequence"/>
</dbReference>
<keyword evidence="2" id="KW-0539">Nucleus</keyword>
<dbReference type="Pfam" id="PF00172">
    <property type="entry name" value="Zn_clus"/>
    <property type="match status" value="1"/>
</dbReference>
<evidence type="ECO:0000256" key="3">
    <source>
        <dbReference type="SAM" id="MobiDB-lite"/>
    </source>
</evidence>
<feature type="region of interest" description="Disordered" evidence="3">
    <location>
        <begin position="1"/>
        <end position="49"/>
    </location>
</feature>
<name>A0A3D8QWQ8_9HELO</name>
<keyword evidence="6" id="KW-1185">Reference proteome</keyword>
<dbReference type="InterPro" id="IPR007219">
    <property type="entry name" value="XnlR_reg_dom"/>
</dbReference>
<evidence type="ECO:0000313" key="6">
    <source>
        <dbReference type="Proteomes" id="UP000256645"/>
    </source>
</evidence>
<feature type="compositionally biased region" description="Polar residues" evidence="3">
    <location>
        <begin position="120"/>
        <end position="131"/>
    </location>
</feature>
<dbReference type="GO" id="GO:0000981">
    <property type="term" value="F:DNA-binding transcription factor activity, RNA polymerase II-specific"/>
    <property type="evidence" value="ECO:0007669"/>
    <property type="project" value="InterPro"/>
</dbReference>
<organism evidence="5 6">
    <name type="scientific">Coleophoma cylindrospora</name>
    <dbReference type="NCBI Taxonomy" id="1849047"/>
    <lineage>
        <taxon>Eukaryota</taxon>
        <taxon>Fungi</taxon>
        <taxon>Dikarya</taxon>
        <taxon>Ascomycota</taxon>
        <taxon>Pezizomycotina</taxon>
        <taxon>Leotiomycetes</taxon>
        <taxon>Helotiales</taxon>
        <taxon>Dermateaceae</taxon>
        <taxon>Coleophoma</taxon>
    </lineage>
</organism>
<dbReference type="SMART" id="SM00066">
    <property type="entry name" value="GAL4"/>
    <property type="match status" value="1"/>
</dbReference>
<feature type="compositionally biased region" description="Polar residues" evidence="3">
    <location>
        <begin position="31"/>
        <end position="49"/>
    </location>
</feature>
<evidence type="ECO:0000256" key="2">
    <source>
        <dbReference type="ARBA" id="ARBA00023242"/>
    </source>
</evidence>
<dbReference type="PANTHER" id="PTHR47431:SF1">
    <property type="entry name" value="ZN(II)2CYS6 TRANSCRIPTION FACTOR (EUROFUNG)"/>
    <property type="match status" value="1"/>
</dbReference>
<dbReference type="STRING" id="1849047.A0A3D8QWQ8"/>
<dbReference type="InterPro" id="IPR001138">
    <property type="entry name" value="Zn2Cys6_DnaBD"/>
</dbReference>
<dbReference type="GO" id="GO:0008270">
    <property type="term" value="F:zinc ion binding"/>
    <property type="evidence" value="ECO:0007669"/>
    <property type="project" value="InterPro"/>
</dbReference>
<accession>A0A3D8QWQ8</accession>
<feature type="domain" description="Zn(2)-C6 fungal-type" evidence="4">
    <location>
        <begin position="56"/>
        <end position="85"/>
    </location>
</feature>
<dbReference type="Gene3D" id="4.10.240.10">
    <property type="entry name" value="Zn(2)-C6 fungal-type DNA-binding domain"/>
    <property type="match status" value="1"/>
</dbReference>
<dbReference type="GO" id="GO:0003677">
    <property type="term" value="F:DNA binding"/>
    <property type="evidence" value="ECO:0007669"/>
    <property type="project" value="InterPro"/>
</dbReference>
<sequence length="621" mass="69459">MDAFSTYSSQNSLPLAMGDSSPSQGASDSSNPASRGNSISIPGPTPDTNRVTVPSACVACRSKHLKCDGLSPCSRCSSNSFECVYVKSRRGFKGPRKKDKENVSPQTDSCDLLRRPGQAASVNGSTFSNGLATPPEQRRLSHPHVTPEGSFSLHGQDLAALGAIQFNPEFPPSDLPERCFEAYYYYFYPSHPFLLPKPHFLKLRQQKSMPHIDAAIRFVGSLYVPQAPTELYAQEAERAIYQIGAARDAFRVQAMLITAIGLDGNLQRERALQILTEAENLAMELGMHTRDFSLMNGAEQKVLEECWRRTWWELFIIDGMIAAVHQQSSFRLSEVVTDVPLPCEENEYASGHIPASHSLQELDDDCFTADDFAFSSFAYRITAMRNTGRVMKLGDLRFVDEATVDRADAYLVNWKMHLPATKKTFITNDRKVDEMLFQAHMIVEATTILLHRDHSQLDFSPAKEITSCAPYHASSPGEQYNTHAAKMIQSAQNVSRLISLPTEITKHSMFFTCVITLASVVHLSVWSVMMPLIQDTDIKEQLKLNIGAMKDLWRVWPSAGKAFGEVKGVAQDIYTAKKQAAQVGMWDNFTPDEIIRNMIEDDRIMEEFQEPHSDVQLALRV</sequence>
<dbReference type="SUPFAM" id="SSF57701">
    <property type="entry name" value="Zn2/Cys6 DNA-binding domain"/>
    <property type="match status" value="1"/>
</dbReference>
<dbReference type="InterPro" id="IPR036864">
    <property type="entry name" value="Zn2-C6_fun-type_DNA-bd_sf"/>
</dbReference>
<protein>
    <recommendedName>
        <fullName evidence="4">Zn(2)-C6 fungal-type domain-containing protein</fullName>
    </recommendedName>
</protein>
<feature type="compositionally biased region" description="Low complexity" evidence="3">
    <location>
        <begin position="18"/>
        <end position="30"/>
    </location>
</feature>
<dbReference type="PROSITE" id="PS00463">
    <property type="entry name" value="ZN2_CY6_FUNGAL_1"/>
    <property type="match status" value="1"/>
</dbReference>
<reference evidence="5 6" key="1">
    <citation type="journal article" date="2018" name="IMA Fungus">
        <title>IMA Genome-F 9: Draft genome sequence of Annulohypoxylon stygium, Aspergillus mulundensis, Berkeleyomyces basicola (syn. Thielaviopsis basicola), Ceratocystis smalleyi, two Cercospora beticola strains, Coleophoma cylindrospora, Fusarium fracticaudum, Phialophora cf. hyalina, and Morchella septimelata.</title>
        <authorList>
            <person name="Wingfield B.D."/>
            <person name="Bills G.F."/>
            <person name="Dong Y."/>
            <person name="Huang W."/>
            <person name="Nel W.J."/>
            <person name="Swalarsk-Parry B.S."/>
            <person name="Vaghefi N."/>
            <person name="Wilken P.M."/>
            <person name="An Z."/>
            <person name="de Beer Z.W."/>
            <person name="De Vos L."/>
            <person name="Chen L."/>
            <person name="Duong T.A."/>
            <person name="Gao Y."/>
            <person name="Hammerbacher A."/>
            <person name="Kikkert J.R."/>
            <person name="Li Y."/>
            <person name="Li H."/>
            <person name="Li K."/>
            <person name="Li Q."/>
            <person name="Liu X."/>
            <person name="Ma X."/>
            <person name="Naidoo K."/>
            <person name="Pethybridge S.J."/>
            <person name="Sun J."/>
            <person name="Steenkamp E.T."/>
            <person name="van der Nest M.A."/>
            <person name="van Wyk S."/>
            <person name="Wingfield M.J."/>
            <person name="Xiong C."/>
            <person name="Yue Q."/>
            <person name="Zhang X."/>
        </authorList>
    </citation>
    <scope>NUCLEOTIDE SEQUENCE [LARGE SCALE GENOMIC DNA]</scope>
    <source>
        <strain evidence="5 6">BP6252</strain>
    </source>
</reference>
<dbReference type="OrthoDB" id="5367487at2759"/>
<dbReference type="PROSITE" id="PS50048">
    <property type="entry name" value="ZN2_CY6_FUNGAL_2"/>
    <property type="match status" value="1"/>
</dbReference>
<dbReference type="SMART" id="SM00906">
    <property type="entry name" value="Fungal_trans"/>
    <property type="match status" value="1"/>
</dbReference>
<evidence type="ECO:0000313" key="5">
    <source>
        <dbReference type="EMBL" id="RDW66130.1"/>
    </source>
</evidence>
<keyword evidence="1" id="KW-0479">Metal-binding</keyword>
<proteinExistence type="predicted"/>
<dbReference type="EMBL" id="PDLM01000011">
    <property type="protein sequence ID" value="RDW66130.1"/>
    <property type="molecule type" value="Genomic_DNA"/>
</dbReference>
<dbReference type="GO" id="GO:0006351">
    <property type="term" value="P:DNA-templated transcription"/>
    <property type="evidence" value="ECO:0007669"/>
    <property type="project" value="InterPro"/>
</dbReference>
<gene>
    <name evidence="5" type="ORF">BP6252_09765</name>
</gene>
<dbReference type="CDD" id="cd00067">
    <property type="entry name" value="GAL4"/>
    <property type="match status" value="1"/>
</dbReference>
<feature type="region of interest" description="Disordered" evidence="3">
    <location>
        <begin position="92"/>
        <end position="147"/>
    </location>
</feature>
<evidence type="ECO:0000259" key="4">
    <source>
        <dbReference type="PROSITE" id="PS50048"/>
    </source>
</evidence>
<feature type="compositionally biased region" description="Polar residues" evidence="3">
    <location>
        <begin position="1"/>
        <end position="13"/>
    </location>
</feature>
<comment type="caution">
    <text evidence="5">The sequence shown here is derived from an EMBL/GenBank/DDBJ whole genome shotgun (WGS) entry which is preliminary data.</text>
</comment>